<organism evidence="1 2">
    <name type="scientific">Paxillus rubicundulus Ve08.2h10</name>
    <dbReference type="NCBI Taxonomy" id="930991"/>
    <lineage>
        <taxon>Eukaryota</taxon>
        <taxon>Fungi</taxon>
        <taxon>Dikarya</taxon>
        <taxon>Basidiomycota</taxon>
        <taxon>Agaricomycotina</taxon>
        <taxon>Agaricomycetes</taxon>
        <taxon>Agaricomycetidae</taxon>
        <taxon>Boletales</taxon>
        <taxon>Paxilineae</taxon>
        <taxon>Paxillaceae</taxon>
        <taxon>Paxillus</taxon>
    </lineage>
</organism>
<dbReference type="Proteomes" id="UP000054538">
    <property type="component" value="Unassembled WGS sequence"/>
</dbReference>
<dbReference type="HOGENOM" id="CLU_2528149_0_0_1"/>
<sequence length="84" mass="9559">MPRLLTIPPSFLPQIHYIADQPCTNRCWRHMKQTLNETQKYRPAGIQPHRRYNSVNIARAIACDCQGPILQHGAAYQNTKTSAG</sequence>
<reference evidence="1 2" key="1">
    <citation type="submission" date="2014-04" db="EMBL/GenBank/DDBJ databases">
        <authorList>
            <consortium name="DOE Joint Genome Institute"/>
            <person name="Kuo A."/>
            <person name="Kohler A."/>
            <person name="Jargeat P."/>
            <person name="Nagy L.G."/>
            <person name="Floudas D."/>
            <person name="Copeland A."/>
            <person name="Barry K.W."/>
            <person name="Cichocki N."/>
            <person name="Veneault-Fourrey C."/>
            <person name="LaButti K."/>
            <person name="Lindquist E.A."/>
            <person name="Lipzen A."/>
            <person name="Lundell T."/>
            <person name="Morin E."/>
            <person name="Murat C."/>
            <person name="Sun H."/>
            <person name="Tunlid A."/>
            <person name="Henrissat B."/>
            <person name="Grigoriev I.V."/>
            <person name="Hibbett D.S."/>
            <person name="Martin F."/>
            <person name="Nordberg H.P."/>
            <person name="Cantor M.N."/>
            <person name="Hua S.X."/>
        </authorList>
    </citation>
    <scope>NUCLEOTIDE SEQUENCE [LARGE SCALE GENOMIC DNA]</scope>
    <source>
        <strain evidence="1 2">Ve08.2h10</strain>
    </source>
</reference>
<evidence type="ECO:0000313" key="1">
    <source>
        <dbReference type="EMBL" id="KIK93385.1"/>
    </source>
</evidence>
<gene>
    <name evidence="1" type="ORF">PAXRUDRAFT_829035</name>
</gene>
<protein>
    <submittedName>
        <fullName evidence="1">Uncharacterized protein</fullName>
    </submittedName>
</protein>
<proteinExistence type="predicted"/>
<name>A0A0D0E6M3_9AGAM</name>
<reference evidence="2" key="2">
    <citation type="submission" date="2015-01" db="EMBL/GenBank/DDBJ databases">
        <title>Evolutionary Origins and Diversification of the Mycorrhizal Mutualists.</title>
        <authorList>
            <consortium name="DOE Joint Genome Institute"/>
            <consortium name="Mycorrhizal Genomics Consortium"/>
            <person name="Kohler A."/>
            <person name="Kuo A."/>
            <person name="Nagy L.G."/>
            <person name="Floudas D."/>
            <person name="Copeland A."/>
            <person name="Barry K.W."/>
            <person name="Cichocki N."/>
            <person name="Veneault-Fourrey C."/>
            <person name="LaButti K."/>
            <person name="Lindquist E.A."/>
            <person name="Lipzen A."/>
            <person name="Lundell T."/>
            <person name="Morin E."/>
            <person name="Murat C."/>
            <person name="Riley R."/>
            <person name="Ohm R."/>
            <person name="Sun H."/>
            <person name="Tunlid A."/>
            <person name="Henrissat B."/>
            <person name="Grigoriev I.V."/>
            <person name="Hibbett D.S."/>
            <person name="Martin F."/>
        </authorList>
    </citation>
    <scope>NUCLEOTIDE SEQUENCE [LARGE SCALE GENOMIC DNA]</scope>
    <source>
        <strain evidence="2">Ve08.2h10</strain>
    </source>
</reference>
<dbReference type="InParanoid" id="A0A0D0E6M3"/>
<dbReference type="EMBL" id="KN825189">
    <property type="protein sequence ID" value="KIK93385.1"/>
    <property type="molecule type" value="Genomic_DNA"/>
</dbReference>
<keyword evidence="2" id="KW-1185">Reference proteome</keyword>
<dbReference type="AlphaFoldDB" id="A0A0D0E6M3"/>
<evidence type="ECO:0000313" key="2">
    <source>
        <dbReference type="Proteomes" id="UP000054538"/>
    </source>
</evidence>
<accession>A0A0D0E6M3</accession>